<sequence>MRPRCVALLHVAGRRAEVGRVDAPDNADSRAGNLCGVVVRVRFRRRLWADAGEHVVVQWGVVRHAHDLKDGGRHQVCGVLAGGAVEQDGLLPPVCTERGARQQLQQLRQLVASVADMVAVRGVDEVTHALWRGLRFGLPQAPPIDPSHNQLEHVLSVPK</sequence>
<reference evidence="1 2" key="2">
    <citation type="journal article" date="2011" name="Genome Res.">
        <title>Chromosome and gene copy number variation allow major structural change between species and strains of Leishmania.</title>
        <authorList>
            <person name="Rogers M.B."/>
            <person name="Hilley J.D."/>
            <person name="Dickens N.J."/>
            <person name="Wilkes J."/>
            <person name="Bates P.A."/>
            <person name="Depledge D.P."/>
            <person name="Harris D."/>
            <person name="Her Y."/>
            <person name="Herzyk P."/>
            <person name="Imamura H."/>
            <person name="Otto T.D."/>
            <person name="Sanders M."/>
            <person name="Seeger K."/>
            <person name="Dujardin J.C."/>
            <person name="Berriman M."/>
            <person name="Smith D.F."/>
            <person name="Hertz-Fowler C."/>
            <person name="Mottram J.C."/>
        </authorList>
    </citation>
    <scope>NUCLEOTIDE SEQUENCE [LARGE SCALE GENOMIC DNA]</scope>
    <source>
        <strain evidence="2">MHOM/IL/81/Friedlin</strain>
    </source>
</reference>
<name>E9AF83_LEIMA</name>
<protein>
    <submittedName>
        <fullName evidence="1">Uncharacterized protein</fullName>
    </submittedName>
</protein>
<dbReference type="VEuPathDB" id="TriTrypDB:LMJLV39_350032700"/>
<dbReference type="GeneID" id="12982554"/>
<gene>
    <name evidence="1" type="ORF">LMJF_35_2600</name>
</gene>
<keyword evidence="2" id="KW-1185">Reference proteome</keyword>
<evidence type="ECO:0000313" key="2">
    <source>
        <dbReference type="Proteomes" id="UP000000542"/>
    </source>
</evidence>
<dbReference type="Proteomes" id="UP000000542">
    <property type="component" value="Chromosome 35"/>
</dbReference>
<dbReference type="InParanoid" id="E9AF83"/>
<dbReference type="RefSeq" id="XP_003722653.1">
    <property type="nucleotide sequence ID" value="XM_003722605.1"/>
</dbReference>
<dbReference type="HOGENOM" id="CLU_1664075_0_0_1"/>
<reference evidence="1 2" key="1">
    <citation type="journal article" date="2005" name="Science">
        <title>The genome of the kinetoplastid parasite, Leishmania major.</title>
        <authorList>
            <person name="Ivens A.C."/>
            <person name="Peacock C.S."/>
            <person name="Worthey E.A."/>
            <person name="Murphy L."/>
            <person name="Aggarwal G."/>
            <person name="Berriman M."/>
            <person name="Sisk E."/>
            <person name="Rajandream M.A."/>
            <person name="Adlem E."/>
            <person name="Aert R."/>
            <person name="Anupama A."/>
            <person name="Apostolou Z."/>
            <person name="Attipoe P."/>
            <person name="Bason N."/>
            <person name="Bauser C."/>
            <person name="Beck A."/>
            <person name="Beverley S.M."/>
            <person name="Bianchettin G."/>
            <person name="Borzym K."/>
            <person name="Bothe G."/>
            <person name="Bruschi C.V."/>
            <person name="Collins M."/>
            <person name="Cadag E."/>
            <person name="Ciarloni L."/>
            <person name="Clayton C."/>
            <person name="Coulson R.M."/>
            <person name="Cronin A."/>
            <person name="Cruz A.K."/>
            <person name="Davies R.M."/>
            <person name="De Gaudenzi J."/>
            <person name="Dobson D.E."/>
            <person name="Duesterhoeft A."/>
            <person name="Fazelina G."/>
            <person name="Fosker N."/>
            <person name="Frasch A.C."/>
            <person name="Fraser A."/>
            <person name="Fuchs M."/>
            <person name="Gabel C."/>
            <person name="Goble A."/>
            <person name="Goffeau A."/>
            <person name="Harris D."/>
            <person name="Hertz-Fowler C."/>
            <person name="Hilbert H."/>
            <person name="Horn D."/>
            <person name="Huang Y."/>
            <person name="Klages S."/>
            <person name="Knights A."/>
            <person name="Kube M."/>
            <person name="Larke N."/>
            <person name="Litvin L."/>
            <person name="Lord A."/>
            <person name="Louie T."/>
            <person name="Marra M."/>
            <person name="Masuy D."/>
            <person name="Matthews K."/>
            <person name="Michaeli S."/>
            <person name="Mottram J.C."/>
            <person name="Muller-Auer S."/>
            <person name="Munden H."/>
            <person name="Nelson S."/>
            <person name="Norbertczak H."/>
            <person name="Oliver K."/>
            <person name="O'neil S."/>
            <person name="Pentony M."/>
            <person name="Pohl T.M."/>
            <person name="Price C."/>
            <person name="Purnelle B."/>
            <person name="Quail M.A."/>
            <person name="Rabbinowitsch E."/>
            <person name="Reinhardt R."/>
            <person name="Rieger M."/>
            <person name="Rinta J."/>
            <person name="Robben J."/>
            <person name="Robertson L."/>
            <person name="Ruiz J.C."/>
            <person name="Rutter S."/>
            <person name="Saunders D."/>
            <person name="Schafer M."/>
            <person name="Schein J."/>
            <person name="Schwartz D.C."/>
            <person name="Seeger K."/>
            <person name="Seyler A."/>
            <person name="Sharp S."/>
            <person name="Shin H."/>
            <person name="Sivam D."/>
            <person name="Squares R."/>
            <person name="Squares S."/>
            <person name="Tosato V."/>
            <person name="Vogt C."/>
            <person name="Volckaert G."/>
            <person name="Wambutt R."/>
            <person name="Warren T."/>
            <person name="Wedler H."/>
            <person name="Woodward J."/>
            <person name="Zhou S."/>
            <person name="Zimmermann W."/>
            <person name="Smith D.F."/>
            <person name="Blackwell J.M."/>
            <person name="Stuart K.D."/>
            <person name="Barrell B."/>
            <person name="Myler P.J."/>
        </authorList>
    </citation>
    <scope>NUCLEOTIDE SEQUENCE [LARGE SCALE GENOMIC DNA]</scope>
    <source>
        <strain evidence="2">MHOM/IL/81/Friedlin</strain>
    </source>
</reference>
<dbReference type="AlphaFoldDB" id="E9AF83"/>
<dbReference type="EMBL" id="FR796431">
    <property type="protein sequence ID" value="CBZ12887.1"/>
    <property type="molecule type" value="Genomic_DNA"/>
</dbReference>
<proteinExistence type="predicted"/>
<accession>E9AF83</accession>
<dbReference type="VEuPathDB" id="TriTrypDB:LmjF.35.2600"/>
<evidence type="ECO:0000313" key="1">
    <source>
        <dbReference type="EMBL" id="CBZ12887.1"/>
    </source>
</evidence>
<dbReference type="KEGG" id="lma:LMJF_35_2600"/>
<dbReference type="VEuPathDB" id="TriTrypDB:LMJFC_350034300"/>
<organism evidence="1 2">
    <name type="scientific">Leishmania major</name>
    <dbReference type="NCBI Taxonomy" id="5664"/>
    <lineage>
        <taxon>Eukaryota</taxon>
        <taxon>Discoba</taxon>
        <taxon>Euglenozoa</taxon>
        <taxon>Kinetoplastea</taxon>
        <taxon>Metakinetoplastina</taxon>
        <taxon>Trypanosomatida</taxon>
        <taxon>Trypanosomatidae</taxon>
        <taxon>Leishmaniinae</taxon>
        <taxon>Leishmania</taxon>
    </lineage>
</organism>